<dbReference type="GO" id="GO:0000160">
    <property type="term" value="P:phosphorelay signal transduction system"/>
    <property type="evidence" value="ECO:0007669"/>
    <property type="project" value="InterPro"/>
</dbReference>
<evidence type="ECO:0000256" key="2">
    <source>
        <dbReference type="PROSITE-ProRule" id="PRU00169"/>
    </source>
</evidence>
<dbReference type="SMART" id="SM00448">
    <property type="entry name" value="REC"/>
    <property type="match status" value="1"/>
</dbReference>
<evidence type="ECO:0000313" key="5">
    <source>
        <dbReference type="Proteomes" id="UP000290253"/>
    </source>
</evidence>
<keyword evidence="5" id="KW-1185">Reference proteome</keyword>
<dbReference type="OrthoDB" id="9800897at2"/>
<feature type="domain" description="Response regulatory" evidence="3">
    <location>
        <begin position="6"/>
        <end position="117"/>
    </location>
</feature>
<dbReference type="Proteomes" id="UP000290253">
    <property type="component" value="Unassembled WGS sequence"/>
</dbReference>
<dbReference type="EMBL" id="SDMK01000002">
    <property type="protein sequence ID" value="RXS94979.1"/>
    <property type="molecule type" value="Genomic_DNA"/>
</dbReference>
<evidence type="ECO:0000256" key="1">
    <source>
        <dbReference type="ARBA" id="ARBA00022553"/>
    </source>
</evidence>
<gene>
    <name evidence="4" type="ORF">ESZ00_10115</name>
</gene>
<evidence type="ECO:0000313" key="4">
    <source>
        <dbReference type="EMBL" id="RXS94979.1"/>
    </source>
</evidence>
<evidence type="ECO:0000259" key="3">
    <source>
        <dbReference type="PROSITE" id="PS50110"/>
    </source>
</evidence>
<dbReference type="InterPro" id="IPR011006">
    <property type="entry name" value="CheY-like_superfamily"/>
</dbReference>
<name>A0A4Q1SCM5_9BACT</name>
<sequence>MPSSPLILCIDDELIGLRVRKVVLERAGFRVLTASDGPSGLDLFRQNSVDAVVLDYSMPGMNGDEVATCMRSLRARVPILLLSAYIELPPGITKSVNSTLMKGNDPKILIDTLLGLLHPAQGPVRKAL</sequence>
<dbReference type="CDD" id="cd00156">
    <property type="entry name" value="REC"/>
    <property type="match status" value="1"/>
</dbReference>
<dbReference type="PROSITE" id="PS50110">
    <property type="entry name" value="RESPONSE_REGULATORY"/>
    <property type="match status" value="1"/>
</dbReference>
<feature type="modified residue" description="4-aspartylphosphate" evidence="2">
    <location>
        <position position="55"/>
    </location>
</feature>
<dbReference type="SUPFAM" id="SSF52172">
    <property type="entry name" value="CheY-like"/>
    <property type="match status" value="1"/>
</dbReference>
<keyword evidence="1 2" id="KW-0597">Phosphoprotein</keyword>
<proteinExistence type="predicted"/>
<comment type="caution">
    <text evidence="4">The sequence shown here is derived from an EMBL/GenBank/DDBJ whole genome shotgun (WGS) entry which is preliminary data.</text>
</comment>
<dbReference type="Gene3D" id="3.40.50.2300">
    <property type="match status" value="1"/>
</dbReference>
<protein>
    <submittedName>
        <fullName evidence="4">Response regulator</fullName>
    </submittedName>
</protein>
<accession>A0A4Q1SCM5</accession>
<dbReference type="RefSeq" id="WP_129208148.1">
    <property type="nucleotide sequence ID" value="NZ_BMGU01000003.1"/>
</dbReference>
<dbReference type="InterPro" id="IPR050595">
    <property type="entry name" value="Bact_response_regulator"/>
</dbReference>
<dbReference type="PANTHER" id="PTHR44591">
    <property type="entry name" value="STRESS RESPONSE REGULATOR PROTEIN 1"/>
    <property type="match status" value="1"/>
</dbReference>
<dbReference type="Pfam" id="PF00072">
    <property type="entry name" value="Response_reg"/>
    <property type="match status" value="1"/>
</dbReference>
<reference evidence="4 5" key="1">
    <citation type="journal article" date="2016" name="Int. J. Syst. Evol. Microbiol.">
        <title>Acidipila dinghuensis sp. nov., an acidobacterium isolated from forest soil.</title>
        <authorList>
            <person name="Jiang Y.W."/>
            <person name="Wang J."/>
            <person name="Chen M.H."/>
            <person name="Lv Y.Y."/>
            <person name="Qiu L.H."/>
        </authorList>
    </citation>
    <scope>NUCLEOTIDE SEQUENCE [LARGE SCALE GENOMIC DNA]</scope>
    <source>
        <strain evidence="4 5">DHOF10</strain>
    </source>
</reference>
<dbReference type="PANTHER" id="PTHR44591:SF3">
    <property type="entry name" value="RESPONSE REGULATORY DOMAIN-CONTAINING PROTEIN"/>
    <property type="match status" value="1"/>
</dbReference>
<dbReference type="AlphaFoldDB" id="A0A4Q1SCM5"/>
<dbReference type="InterPro" id="IPR001789">
    <property type="entry name" value="Sig_transdc_resp-reg_receiver"/>
</dbReference>
<organism evidence="4 5">
    <name type="scientific">Silvibacterium dinghuense</name>
    <dbReference type="NCBI Taxonomy" id="1560006"/>
    <lineage>
        <taxon>Bacteria</taxon>
        <taxon>Pseudomonadati</taxon>
        <taxon>Acidobacteriota</taxon>
        <taxon>Terriglobia</taxon>
        <taxon>Terriglobales</taxon>
        <taxon>Acidobacteriaceae</taxon>
        <taxon>Silvibacterium</taxon>
    </lineage>
</organism>